<feature type="domain" description="C2H2-type" evidence="15">
    <location>
        <begin position="374"/>
        <end position="397"/>
    </location>
</feature>
<keyword evidence="4" id="KW-0479">Metal-binding</keyword>
<evidence type="ECO:0000256" key="2">
    <source>
        <dbReference type="ARBA" id="ARBA00006991"/>
    </source>
</evidence>
<organism evidence="16">
    <name type="scientific">Ictalurus punctatus</name>
    <name type="common">Channel catfish</name>
    <name type="synonym">Silurus punctatus</name>
    <dbReference type="NCBI Taxonomy" id="7998"/>
    <lineage>
        <taxon>Eukaryota</taxon>
        <taxon>Metazoa</taxon>
        <taxon>Chordata</taxon>
        <taxon>Craniata</taxon>
        <taxon>Vertebrata</taxon>
        <taxon>Euteleostomi</taxon>
        <taxon>Actinopterygii</taxon>
        <taxon>Neopterygii</taxon>
        <taxon>Teleostei</taxon>
        <taxon>Ostariophysi</taxon>
        <taxon>Siluriformes</taxon>
        <taxon>Ictaluridae</taxon>
        <taxon>Ictalurus</taxon>
    </lineage>
</organism>
<gene>
    <name evidence="16" type="primary">Klf2</name>
    <name evidence="18" type="synonym">klf2b</name>
</gene>
<evidence type="ECO:0000256" key="10">
    <source>
        <dbReference type="ARBA" id="ARBA00023125"/>
    </source>
</evidence>
<dbReference type="GO" id="GO:0005634">
    <property type="term" value="C:nucleus"/>
    <property type="evidence" value="ECO:0007669"/>
    <property type="project" value="UniProtKB-SubCell"/>
</dbReference>
<evidence type="ECO:0000256" key="12">
    <source>
        <dbReference type="ARBA" id="ARBA00023163"/>
    </source>
</evidence>
<dbReference type="PANTHER" id="PTHR23235">
    <property type="entry name" value="KRUEPPEL-LIKE TRANSCRIPTION FACTOR"/>
    <property type="match status" value="1"/>
</dbReference>
<protein>
    <submittedName>
        <fullName evidence="16 18">Krueppel-like factor 2</fullName>
    </submittedName>
</protein>
<dbReference type="InterPro" id="IPR013087">
    <property type="entry name" value="Znf_C2H2_type"/>
</dbReference>
<keyword evidence="12" id="KW-0804">Transcription</keyword>
<dbReference type="PROSITE" id="PS00028">
    <property type="entry name" value="ZINC_FINGER_C2H2_1"/>
    <property type="match status" value="3"/>
</dbReference>
<dbReference type="OrthoDB" id="4748970at2759"/>
<dbReference type="FunFam" id="3.30.160.60:FF:000237">
    <property type="entry name" value="Krueppel-like factor 2"/>
    <property type="match status" value="1"/>
</dbReference>
<dbReference type="PANTHER" id="PTHR23235:SF154">
    <property type="entry name" value="KRUEPPEL-LIKE FACTOR 2"/>
    <property type="match status" value="1"/>
</dbReference>
<evidence type="ECO:0000313" key="16">
    <source>
        <dbReference type="EMBL" id="AHH42554.1"/>
    </source>
</evidence>
<feature type="domain" description="C2H2-type" evidence="15">
    <location>
        <begin position="314"/>
        <end position="343"/>
    </location>
</feature>
<dbReference type="OMA" id="ASDCQAQ"/>
<dbReference type="GO" id="GO:0008270">
    <property type="term" value="F:zinc ion binding"/>
    <property type="evidence" value="ECO:0007669"/>
    <property type="project" value="UniProtKB-KW"/>
</dbReference>
<name>W5UK58_ICTPU</name>
<keyword evidence="5" id="KW-0677">Repeat</keyword>
<keyword evidence="9" id="KW-0805">Transcription regulation</keyword>
<evidence type="ECO:0000256" key="13">
    <source>
        <dbReference type="ARBA" id="ARBA00023242"/>
    </source>
</evidence>
<sequence length="397" mass="44034">MALPGTILPSISTFAGQKEKLWENRWIGELEKPLACAVPSVDVCRARKDDEDLSDFLDLEFILANTTGPESVMGPADYNSAVEHCSMFQTGSAYVPPPPPYSHSFVAELLHSDADNTYCMSMSTSTTTSTTSSNSNSIGIQGRFVVNSAPFPRQDFVEGIKVEPCSDGYGPVMGMVPQSCHRIKQEGNVSCAMPFDQPRLAVSPQAAGNMTPPLSPDDQARCHTQICRTTFPQNGYYPSHAPLPQQQQQHQHQQVPLAYAGARAYAGMFDDGLGMVQPGAPRALLTPPSSPLELLETKPKRGRRTWPRKRAATHTCTFAGCGKTYTKSSHLKAHHRTHTGEKPYHCNWEGCGWKFARSDELTRHFRKHTGHRPFQCHLCERAFSRSDHLALHMKRHM</sequence>
<accession>W5UK58</accession>
<dbReference type="Pfam" id="PF00096">
    <property type="entry name" value="zf-C2H2"/>
    <property type="match status" value="3"/>
</dbReference>
<reference evidence="17" key="2">
    <citation type="journal article" date="2016" name="Nat. Commun.">
        <title>The channel catfish genome sequence provides insights into the evolution of scale formation in teleosts.</title>
        <authorList>
            <person name="Liu Z."/>
            <person name="Liu S."/>
            <person name="Yao J."/>
            <person name="Bao L."/>
            <person name="Zhang J."/>
            <person name="Li Y."/>
            <person name="Jiang C."/>
            <person name="Sun L."/>
            <person name="Wang R."/>
            <person name="Zhang Y."/>
            <person name="Zhou T."/>
            <person name="Zeng Q."/>
            <person name="Fu Q."/>
            <person name="Gao S."/>
            <person name="Li N."/>
            <person name="Koren S."/>
            <person name="Jiang Y."/>
            <person name="Zimin A."/>
            <person name="Xu P."/>
            <person name="Phillippy A.M."/>
            <person name="Geng X."/>
            <person name="Song L."/>
            <person name="Sun F."/>
            <person name="Li C."/>
            <person name="Wang X."/>
            <person name="Chen A."/>
            <person name="Jin Y."/>
            <person name="Yuan Z."/>
            <person name="Yang Y."/>
            <person name="Tan S."/>
            <person name="Peatman E."/>
            <person name="Lu J."/>
            <person name="Qin Z."/>
            <person name="Dunham R."/>
            <person name="Li Z."/>
            <person name="Sonstegard T."/>
            <person name="Feng J."/>
            <person name="Danzmann R.G."/>
            <person name="Schroeder S."/>
            <person name="Scheffler B."/>
            <person name="Duke M.V."/>
            <person name="Ballard L."/>
            <person name="Kucuktas H."/>
            <person name="Kaltenboeck L."/>
            <person name="Liu H."/>
            <person name="Armbruster J."/>
            <person name="Xie Y."/>
            <person name="Kirby M.L."/>
            <person name="Tian Y."/>
            <person name="Flanagan M.E."/>
            <person name="Mu W."/>
            <person name="Waldbieser G.C."/>
        </authorList>
    </citation>
    <scope>NUCLEOTIDE SEQUENCE [LARGE SCALE GENOMIC DNA]</scope>
    <source>
        <strain evidence="17">SDA103</strain>
    </source>
</reference>
<feature type="domain" description="C2H2-type" evidence="15">
    <location>
        <begin position="344"/>
        <end position="373"/>
    </location>
</feature>
<dbReference type="PROSITE" id="PS50157">
    <property type="entry name" value="ZINC_FINGER_C2H2_2"/>
    <property type="match status" value="3"/>
</dbReference>
<keyword evidence="13" id="KW-0539">Nucleus</keyword>
<dbReference type="FunFam" id="3.30.160.60:FF:000018">
    <property type="entry name" value="Krueppel-like factor 15"/>
    <property type="match status" value="1"/>
</dbReference>
<evidence type="ECO:0000256" key="4">
    <source>
        <dbReference type="ARBA" id="ARBA00022723"/>
    </source>
</evidence>
<keyword evidence="17" id="KW-1185">Reference proteome</keyword>
<evidence type="ECO:0000256" key="9">
    <source>
        <dbReference type="ARBA" id="ARBA00023015"/>
    </source>
</evidence>
<dbReference type="GeneTree" id="ENSGT00940000164495"/>
<dbReference type="GO" id="GO:0045893">
    <property type="term" value="P:positive regulation of DNA-templated transcription"/>
    <property type="evidence" value="ECO:0007669"/>
    <property type="project" value="UniProtKB-ARBA"/>
</dbReference>
<keyword evidence="10" id="KW-0238">DNA-binding</keyword>
<evidence type="ECO:0000256" key="7">
    <source>
        <dbReference type="ARBA" id="ARBA00022833"/>
    </source>
</evidence>
<reference evidence="18" key="3">
    <citation type="submission" date="2025-04" db="UniProtKB">
        <authorList>
            <consortium name="RefSeq"/>
        </authorList>
    </citation>
    <scope>IDENTIFICATION</scope>
    <source>
        <tissue evidence="18">Blood</tissue>
    </source>
</reference>
<reference evidence="16" key="1">
    <citation type="journal article" date="2012" name="BMC Genomics">
        <title>Efficient assembly and annotation of the transcriptome of catfish by RNA-Seq analysis of a doubled haploid homozygote.</title>
        <authorList>
            <person name="Liu S."/>
            <person name="Zhang Y."/>
            <person name="Zhou Z."/>
            <person name="Waldbieser G."/>
            <person name="Sun F."/>
            <person name="Lu J."/>
            <person name="Zhang J."/>
            <person name="Jiang Y."/>
            <person name="Zhang H."/>
            <person name="Wang X."/>
            <person name="Rajendran K.V."/>
            <person name="Khoo L."/>
            <person name="Kucuktas H."/>
            <person name="Peatman E."/>
            <person name="Liu Z."/>
        </authorList>
    </citation>
    <scope>NUCLEOTIDE SEQUENCE</scope>
    <source>
        <tissue evidence="16">Mixed</tissue>
    </source>
</reference>
<dbReference type="STRING" id="7998.ENSIPUP00000009560"/>
<keyword evidence="11" id="KW-0010">Activator</keyword>
<dbReference type="CDD" id="cd21583">
    <property type="entry name" value="KLF2_N"/>
    <property type="match status" value="1"/>
</dbReference>
<evidence type="ECO:0000259" key="15">
    <source>
        <dbReference type="PROSITE" id="PS50157"/>
    </source>
</evidence>
<keyword evidence="7" id="KW-0862">Zinc</keyword>
<dbReference type="RefSeq" id="XP_017351857.1">
    <property type="nucleotide sequence ID" value="XM_017496368.3"/>
</dbReference>
<evidence type="ECO:0000256" key="1">
    <source>
        <dbReference type="ARBA" id="ARBA00004123"/>
    </source>
</evidence>
<proteinExistence type="evidence at transcript level"/>
<dbReference type="SUPFAM" id="SSF57667">
    <property type="entry name" value="beta-beta-alpha zinc fingers"/>
    <property type="match status" value="2"/>
</dbReference>
<comment type="similarity">
    <text evidence="2">Belongs to the krueppel C2H2-type zinc-finger protein family.</text>
</comment>
<dbReference type="GO" id="GO:0000981">
    <property type="term" value="F:DNA-binding transcription factor activity, RNA polymerase II-specific"/>
    <property type="evidence" value="ECO:0007669"/>
    <property type="project" value="TreeGrafter"/>
</dbReference>
<dbReference type="GeneID" id="108280879"/>
<dbReference type="Proteomes" id="UP000221080">
    <property type="component" value="Chromosome 20"/>
</dbReference>
<dbReference type="CTD" id="117509"/>
<comment type="subcellular location">
    <subcellularLocation>
        <location evidence="1">Nucleus</location>
    </subcellularLocation>
</comment>
<dbReference type="InterPro" id="IPR036236">
    <property type="entry name" value="Znf_C2H2_sf"/>
</dbReference>
<dbReference type="EMBL" id="JT417925">
    <property type="protein sequence ID" value="AHH42554.1"/>
    <property type="molecule type" value="mRNA"/>
</dbReference>
<dbReference type="GO" id="GO:0000978">
    <property type="term" value="F:RNA polymerase II cis-regulatory region sequence-specific DNA binding"/>
    <property type="evidence" value="ECO:0007669"/>
    <property type="project" value="TreeGrafter"/>
</dbReference>
<keyword evidence="6 14" id="KW-0863">Zinc-finger</keyword>
<keyword evidence="8" id="KW-0832">Ubl conjugation</keyword>
<dbReference type="EMBL" id="JT411951">
    <property type="protein sequence ID" value="AHH39673.1"/>
    <property type="molecule type" value="mRNA"/>
</dbReference>
<dbReference type="SMART" id="SM00355">
    <property type="entry name" value="ZnF_C2H2"/>
    <property type="match status" value="3"/>
</dbReference>
<evidence type="ECO:0000256" key="8">
    <source>
        <dbReference type="ARBA" id="ARBA00022843"/>
    </source>
</evidence>
<evidence type="ECO:0000313" key="17">
    <source>
        <dbReference type="Proteomes" id="UP000221080"/>
    </source>
</evidence>
<evidence type="ECO:0000256" key="11">
    <source>
        <dbReference type="ARBA" id="ARBA00023159"/>
    </source>
</evidence>
<evidence type="ECO:0000313" key="18">
    <source>
        <dbReference type="RefSeq" id="XP_017351857.1"/>
    </source>
</evidence>
<keyword evidence="3" id="KW-0597">Phosphoprotein</keyword>
<dbReference type="KEGG" id="ipu:108280879"/>
<dbReference type="Gene3D" id="3.30.160.60">
    <property type="entry name" value="Classic Zinc Finger"/>
    <property type="match status" value="3"/>
</dbReference>
<evidence type="ECO:0000256" key="3">
    <source>
        <dbReference type="ARBA" id="ARBA00022553"/>
    </source>
</evidence>
<evidence type="ECO:0000256" key="6">
    <source>
        <dbReference type="ARBA" id="ARBA00022771"/>
    </source>
</evidence>
<evidence type="ECO:0000256" key="5">
    <source>
        <dbReference type="ARBA" id="ARBA00022737"/>
    </source>
</evidence>
<evidence type="ECO:0000256" key="14">
    <source>
        <dbReference type="PROSITE-ProRule" id="PRU00042"/>
    </source>
</evidence>
<dbReference type="AlphaFoldDB" id="W5UK58"/>
<dbReference type="FunFam" id="3.30.160.60:FF:000446">
    <property type="entry name" value="Zinc finger protein"/>
    <property type="match status" value="1"/>
</dbReference>